<dbReference type="PANTHER" id="PTHR23513">
    <property type="entry name" value="INTEGRAL MEMBRANE EFFLUX PROTEIN-RELATED"/>
    <property type="match status" value="1"/>
</dbReference>
<sequence>MDPRDDTGGQERRAPAAGGSPDVPEGGRPADFQRRPREAATEATRAVGRGIGRAATGAVHVTARSGRYAARRIHAYTHAGGAGESGLARMTELHASHTAGDTVMMLALAGILYLNPQTAQARSEVAAFLLMTMVPFVLLAPFIGPLLDRFSHGRRWAIGTTTAVRAFLCWVLAEAIGGNSGWLFPAALACLVASKAYNVTRAAAVPRLLPAGTTLVAANSRVSMAGVVGAVIGAAVGGLALLAGPAWALRAAFVIFVFGTVQAIRLPEQVDSSEGELNLEDTVPIRTRPPGAGVSGAGPATRHTPALERADDEALTVDSLGPIGRFRRRKAAIPWPVMHSMWSTGGTRVLTGFLILYLAFLTKEAPIDGLSGPLVIGLVAVAIGIGNALGSVLGGVVQASHPERTAMLSVMGAMVVCVATGIWYGIWTLVLLGFAQGLSAQLAKLCFDALVQRDVPERVRTSVFGWSETMLQMLWVVGGGLGIVLPLEPHIGFSACALALVWTIVMAARQRRLAEVDPHRSRPGLRRPRRA</sequence>
<feature type="transmembrane region" description="Helical" evidence="7">
    <location>
        <begin position="126"/>
        <end position="144"/>
    </location>
</feature>
<keyword evidence="4 7" id="KW-1133">Transmembrane helix</keyword>
<comment type="caution">
    <text evidence="8">The sequence shown here is derived from an EMBL/GenBank/DDBJ whole genome shotgun (WGS) entry which is preliminary data.</text>
</comment>
<feature type="compositionally biased region" description="Basic and acidic residues" evidence="6">
    <location>
        <begin position="1"/>
        <end position="14"/>
    </location>
</feature>
<dbReference type="GO" id="GO:0022857">
    <property type="term" value="F:transmembrane transporter activity"/>
    <property type="evidence" value="ECO:0007669"/>
    <property type="project" value="InterPro"/>
</dbReference>
<keyword evidence="5 7" id="KW-0472">Membrane</keyword>
<dbReference type="Pfam" id="PF07690">
    <property type="entry name" value="MFS_1"/>
    <property type="match status" value="1"/>
</dbReference>
<keyword evidence="2" id="KW-1003">Cell membrane</keyword>
<comment type="subcellular location">
    <subcellularLocation>
        <location evidence="1">Cell membrane</location>
        <topology evidence="1">Multi-pass membrane protein</topology>
    </subcellularLocation>
</comment>
<feature type="transmembrane region" description="Helical" evidence="7">
    <location>
        <begin position="405"/>
        <end position="424"/>
    </location>
</feature>
<name>A0A543PN16_9MICO</name>
<keyword evidence="3 7" id="KW-0812">Transmembrane</keyword>
<evidence type="ECO:0000256" key="3">
    <source>
        <dbReference type="ARBA" id="ARBA00022692"/>
    </source>
</evidence>
<feature type="transmembrane region" description="Helical" evidence="7">
    <location>
        <begin position="372"/>
        <end position="393"/>
    </location>
</feature>
<dbReference type="InterPro" id="IPR036259">
    <property type="entry name" value="MFS_trans_sf"/>
</dbReference>
<feature type="region of interest" description="Disordered" evidence="6">
    <location>
        <begin position="1"/>
        <end position="48"/>
    </location>
</feature>
<evidence type="ECO:0000256" key="2">
    <source>
        <dbReference type="ARBA" id="ARBA00022475"/>
    </source>
</evidence>
<gene>
    <name evidence="8" type="ORF">FHX52_4677</name>
</gene>
<feature type="transmembrane region" description="Helical" evidence="7">
    <location>
        <begin position="491"/>
        <end position="508"/>
    </location>
</feature>
<dbReference type="InterPro" id="IPR011701">
    <property type="entry name" value="MFS"/>
</dbReference>
<evidence type="ECO:0000313" key="8">
    <source>
        <dbReference type="EMBL" id="TQN45437.1"/>
    </source>
</evidence>
<feature type="compositionally biased region" description="Basic and acidic residues" evidence="6">
    <location>
        <begin position="31"/>
        <end position="40"/>
    </location>
</feature>
<dbReference type="EMBL" id="VFQF01000003">
    <property type="protein sequence ID" value="TQN45437.1"/>
    <property type="molecule type" value="Genomic_DNA"/>
</dbReference>
<accession>A0A543PN16</accession>
<evidence type="ECO:0000256" key="6">
    <source>
        <dbReference type="SAM" id="MobiDB-lite"/>
    </source>
</evidence>
<feature type="transmembrane region" description="Helical" evidence="7">
    <location>
        <begin position="95"/>
        <end position="114"/>
    </location>
</feature>
<dbReference type="Proteomes" id="UP000320085">
    <property type="component" value="Unassembled WGS sequence"/>
</dbReference>
<dbReference type="GO" id="GO:0005886">
    <property type="term" value="C:plasma membrane"/>
    <property type="evidence" value="ECO:0007669"/>
    <property type="project" value="UniProtKB-SubCell"/>
</dbReference>
<protein>
    <submittedName>
        <fullName evidence="8">MFS transporter</fullName>
    </submittedName>
</protein>
<dbReference type="Gene3D" id="1.20.1250.20">
    <property type="entry name" value="MFS general substrate transporter like domains"/>
    <property type="match status" value="1"/>
</dbReference>
<reference evidence="8 9" key="1">
    <citation type="submission" date="2019-06" db="EMBL/GenBank/DDBJ databases">
        <title>Sequencing the genomes of 1000 actinobacteria strains.</title>
        <authorList>
            <person name="Klenk H.-P."/>
        </authorList>
    </citation>
    <scope>NUCLEOTIDE SEQUENCE [LARGE SCALE GENOMIC DNA]</scope>
    <source>
        <strain evidence="8 9">DSM 21776</strain>
    </source>
</reference>
<evidence type="ECO:0000313" key="9">
    <source>
        <dbReference type="Proteomes" id="UP000320085"/>
    </source>
</evidence>
<evidence type="ECO:0000256" key="1">
    <source>
        <dbReference type="ARBA" id="ARBA00004651"/>
    </source>
</evidence>
<dbReference type="SUPFAM" id="SSF103473">
    <property type="entry name" value="MFS general substrate transporter"/>
    <property type="match status" value="1"/>
</dbReference>
<evidence type="ECO:0000256" key="5">
    <source>
        <dbReference type="ARBA" id="ARBA00023136"/>
    </source>
</evidence>
<organism evidence="8 9">
    <name type="scientific">Humibacillus xanthopallidus</name>
    <dbReference type="NCBI Taxonomy" id="412689"/>
    <lineage>
        <taxon>Bacteria</taxon>
        <taxon>Bacillati</taxon>
        <taxon>Actinomycetota</taxon>
        <taxon>Actinomycetes</taxon>
        <taxon>Micrococcales</taxon>
        <taxon>Intrasporangiaceae</taxon>
        <taxon>Humibacillus</taxon>
    </lineage>
</organism>
<dbReference type="PANTHER" id="PTHR23513:SF18">
    <property type="entry name" value="INTEGRAL MEMBRANE PROTEIN"/>
    <property type="match status" value="1"/>
</dbReference>
<evidence type="ECO:0000256" key="7">
    <source>
        <dbReference type="SAM" id="Phobius"/>
    </source>
</evidence>
<feature type="transmembrane region" description="Helical" evidence="7">
    <location>
        <begin position="337"/>
        <end position="360"/>
    </location>
</feature>
<evidence type="ECO:0000256" key="4">
    <source>
        <dbReference type="ARBA" id="ARBA00022989"/>
    </source>
</evidence>
<proteinExistence type="predicted"/>
<dbReference type="RefSeq" id="WP_246070351.1">
    <property type="nucleotide sequence ID" value="NZ_BAAAQC010000013.1"/>
</dbReference>
<dbReference type="AlphaFoldDB" id="A0A543PN16"/>
<feature type="transmembrane region" description="Helical" evidence="7">
    <location>
        <begin position="221"/>
        <end position="241"/>
    </location>
</feature>